<dbReference type="EMBL" id="REGN01002088">
    <property type="protein sequence ID" value="RNA30428.1"/>
    <property type="molecule type" value="Genomic_DNA"/>
</dbReference>
<dbReference type="AlphaFoldDB" id="A0A3M7S4A6"/>
<gene>
    <name evidence="1" type="ORF">BpHYR1_041515</name>
</gene>
<name>A0A3M7S4A6_BRAPC</name>
<comment type="caution">
    <text evidence="1">The sequence shown here is derived from an EMBL/GenBank/DDBJ whole genome shotgun (WGS) entry which is preliminary data.</text>
</comment>
<sequence>MNIKLCQVLLRSFSSAQGNTKIQNHFNCLWATLIKILSTNYKILSKLLTYWMTKKSTRTTKTLSKSRKDYLKIISNNI</sequence>
<organism evidence="1 2">
    <name type="scientific">Brachionus plicatilis</name>
    <name type="common">Marine rotifer</name>
    <name type="synonym">Brachionus muelleri</name>
    <dbReference type="NCBI Taxonomy" id="10195"/>
    <lineage>
        <taxon>Eukaryota</taxon>
        <taxon>Metazoa</taxon>
        <taxon>Spiralia</taxon>
        <taxon>Gnathifera</taxon>
        <taxon>Rotifera</taxon>
        <taxon>Eurotatoria</taxon>
        <taxon>Monogononta</taxon>
        <taxon>Pseudotrocha</taxon>
        <taxon>Ploima</taxon>
        <taxon>Brachionidae</taxon>
        <taxon>Brachionus</taxon>
    </lineage>
</organism>
<protein>
    <submittedName>
        <fullName evidence="1">Uncharacterized protein</fullName>
    </submittedName>
</protein>
<evidence type="ECO:0000313" key="1">
    <source>
        <dbReference type="EMBL" id="RNA30428.1"/>
    </source>
</evidence>
<evidence type="ECO:0000313" key="2">
    <source>
        <dbReference type="Proteomes" id="UP000276133"/>
    </source>
</evidence>
<reference evidence="1 2" key="1">
    <citation type="journal article" date="2018" name="Sci. Rep.">
        <title>Genomic signatures of local adaptation to the degree of environmental predictability in rotifers.</title>
        <authorList>
            <person name="Franch-Gras L."/>
            <person name="Hahn C."/>
            <person name="Garcia-Roger E.M."/>
            <person name="Carmona M.J."/>
            <person name="Serra M."/>
            <person name="Gomez A."/>
        </authorList>
    </citation>
    <scope>NUCLEOTIDE SEQUENCE [LARGE SCALE GENOMIC DNA]</scope>
    <source>
        <strain evidence="1">HYR1</strain>
    </source>
</reference>
<dbReference type="Proteomes" id="UP000276133">
    <property type="component" value="Unassembled WGS sequence"/>
</dbReference>
<proteinExistence type="predicted"/>
<keyword evidence="2" id="KW-1185">Reference proteome</keyword>
<accession>A0A3M7S4A6</accession>